<protein>
    <submittedName>
        <fullName evidence="3">Uncharacterized protein</fullName>
    </submittedName>
</protein>
<feature type="transmembrane region" description="Helical" evidence="2">
    <location>
        <begin position="206"/>
        <end position="227"/>
    </location>
</feature>
<sequence length="892" mass="99604">MDNPARARQRGVRNARQAPAAAHRNDRPRPRPHAQRDNHGARHPPENLDHVGDHHGVLFAADICEAVLIARDMVSLVLATVFELLAKILLGFLVLCANLIFTPDHGWGNCARHVSIYIISLCGSTGVLLNMSGFRWWIMLVTVLHCVLRLSIVFATLTLNDLEWAHGPLGCLFRVLLLDLVWRVVCSLLQLAGITHAVCFHIPEGVLAMISLLLSFINIALALYPAVTRSVVTTAREVIDAVCCIRCYLVAALSSVISTAAYLLRGMVGLSLLVYHRLTDQFVWHEEELRRIERLLYEMDQHGTQLAQEEAEHAQPAQPAQSEETDLAWGWILIPGVDGERESARFRFPYPIPQSQDAAAHHPFVDRQADRASPRPGHAPPFAPLALPATPQTRAVCPSRDSPPQPLGRPSNLRSPTPSSNRSSMNFLVALVIPVVLGWLLMLLVLGPLHWGLRQLIRIVLLRIKLAVILAIRPIEAALYNRLGGKLPRQFHAHPRSRELDCLEHLGGFPCSKAGRGTEQAWRSWATKSVVISIETVAYVVLICLALSFSIDELHRVRQELFGGGQGLLLPQPHGVVVLVRPSANALSFLFLSSSQFPLATATSSTLNQSFSPASTGKTFSSTKMANKLANTILSALFNGLKTFFAPMWEHVVMFHIGAILLGLLFQWALGADYIVLYPDHRQDQIYEAMDFVPIIFILQALIVVSIKYCLAYRKKRTAIKLIEDVEAAPGRMSCSTKPSVMNAIVAHTMDLAKRFANPALLARVIRLERDNLNALYQNEYHQEQQSTEDQLARAEMQLRIADQVALVAQLLNIESATQEAATELGAEEREQRRAARRERRERRRLELQELYDSCTNCRAAIDAGARNRREIRQWIRARKANPETEPLLPRD</sequence>
<dbReference type="VEuPathDB" id="FungiDB:A1Q1_04665"/>
<feature type="transmembrane region" description="Helical" evidence="2">
    <location>
        <begin position="692"/>
        <end position="711"/>
    </location>
</feature>
<feature type="transmembrane region" description="Helical" evidence="2">
    <location>
        <begin position="113"/>
        <end position="129"/>
    </location>
</feature>
<reference evidence="3 4" key="1">
    <citation type="journal article" date="2012" name="Eukaryot. Cell">
        <title>Draft genome sequence of CBS 2479, the standard type strain of Trichosporon asahii.</title>
        <authorList>
            <person name="Yang R.Y."/>
            <person name="Li H.T."/>
            <person name="Zhu H."/>
            <person name="Zhou G.P."/>
            <person name="Wang M."/>
            <person name="Wang L."/>
        </authorList>
    </citation>
    <scope>NUCLEOTIDE SEQUENCE [LARGE SCALE GENOMIC DNA]</scope>
    <source>
        <strain evidence="4">ATCC 90039 / CBS 2479 / JCM 2466 / KCTC 7840 / NCYC 2677 / UAMH 7654</strain>
    </source>
</reference>
<dbReference type="GeneID" id="25988177"/>
<feature type="transmembrane region" description="Helical" evidence="2">
    <location>
        <begin position="427"/>
        <end position="449"/>
    </location>
</feature>
<feature type="transmembrane region" description="Helical" evidence="2">
    <location>
        <begin position="239"/>
        <end position="264"/>
    </location>
</feature>
<feature type="transmembrane region" description="Helical" evidence="2">
    <location>
        <begin position="652"/>
        <end position="672"/>
    </location>
</feature>
<feature type="region of interest" description="Disordered" evidence="1">
    <location>
        <begin position="393"/>
        <end position="420"/>
    </location>
</feature>
<dbReference type="AlphaFoldDB" id="J4U8B7"/>
<evidence type="ECO:0000256" key="1">
    <source>
        <dbReference type="SAM" id="MobiDB-lite"/>
    </source>
</evidence>
<evidence type="ECO:0000313" key="3">
    <source>
        <dbReference type="EMBL" id="EJT46700.1"/>
    </source>
</evidence>
<dbReference type="RefSeq" id="XP_014178378.1">
    <property type="nucleotide sequence ID" value="XM_014322903.1"/>
</dbReference>
<feature type="transmembrane region" description="Helical" evidence="2">
    <location>
        <begin position="76"/>
        <end position="101"/>
    </location>
</feature>
<accession>J4U8B7</accession>
<comment type="caution">
    <text evidence="3">The sequence shown here is derived from an EMBL/GenBank/DDBJ whole genome shotgun (WGS) entry which is preliminary data.</text>
</comment>
<dbReference type="HOGENOM" id="CLU_323941_0_0_1"/>
<feature type="compositionally biased region" description="Basic and acidic residues" evidence="1">
    <location>
        <begin position="23"/>
        <end position="47"/>
    </location>
</feature>
<keyword evidence="2" id="KW-0472">Membrane</keyword>
<dbReference type="EMBL" id="ALBS01000280">
    <property type="protein sequence ID" value="EJT46700.1"/>
    <property type="molecule type" value="Genomic_DNA"/>
</dbReference>
<evidence type="ECO:0000313" key="4">
    <source>
        <dbReference type="Proteomes" id="UP000002748"/>
    </source>
</evidence>
<feature type="region of interest" description="Disordered" evidence="1">
    <location>
        <begin position="367"/>
        <end position="386"/>
    </location>
</feature>
<feature type="region of interest" description="Disordered" evidence="1">
    <location>
        <begin position="1"/>
        <end position="47"/>
    </location>
</feature>
<feature type="transmembrane region" description="Helical" evidence="2">
    <location>
        <begin position="530"/>
        <end position="551"/>
    </location>
</feature>
<gene>
    <name evidence="3" type="ORF">A1Q1_04665</name>
</gene>
<keyword evidence="2" id="KW-1133">Transmembrane helix</keyword>
<evidence type="ECO:0000256" key="2">
    <source>
        <dbReference type="SAM" id="Phobius"/>
    </source>
</evidence>
<dbReference type="KEGG" id="tasa:A1Q1_04665"/>
<feature type="transmembrane region" description="Helical" evidence="2">
    <location>
        <begin position="455"/>
        <end position="472"/>
    </location>
</feature>
<organism evidence="3 4">
    <name type="scientific">Trichosporon asahii var. asahii (strain ATCC 90039 / CBS 2479 / JCM 2466 / KCTC 7840 / NBRC 103889/ NCYC 2677 / UAMH 7654)</name>
    <name type="common">Yeast</name>
    <dbReference type="NCBI Taxonomy" id="1186058"/>
    <lineage>
        <taxon>Eukaryota</taxon>
        <taxon>Fungi</taxon>
        <taxon>Dikarya</taxon>
        <taxon>Basidiomycota</taxon>
        <taxon>Agaricomycotina</taxon>
        <taxon>Tremellomycetes</taxon>
        <taxon>Trichosporonales</taxon>
        <taxon>Trichosporonaceae</taxon>
        <taxon>Trichosporon</taxon>
    </lineage>
</organism>
<dbReference type="Proteomes" id="UP000002748">
    <property type="component" value="Unassembled WGS sequence"/>
</dbReference>
<proteinExistence type="predicted"/>
<keyword evidence="2" id="KW-0812">Transmembrane</keyword>
<name>J4U8B7_TRIAS</name>
<feature type="transmembrane region" description="Helical" evidence="2">
    <location>
        <begin position="136"/>
        <end position="160"/>
    </location>
</feature>